<dbReference type="AlphaFoldDB" id="A5AJ90"/>
<reference evidence="1" key="1">
    <citation type="journal article" date="2007" name="PLoS ONE">
        <title>The first genome sequence of an elite grapevine cultivar (Pinot noir Vitis vinifera L.): coping with a highly heterozygous genome.</title>
        <authorList>
            <person name="Velasco R."/>
            <person name="Zharkikh A."/>
            <person name="Troggio M."/>
            <person name="Cartwright D.A."/>
            <person name="Cestaro A."/>
            <person name="Pruss D."/>
            <person name="Pindo M."/>
            <person name="FitzGerald L.M."/>
            <person name="Vezzulli S."/>
            <person name="Reid J."/>
            <person name="Malacarne G."/>
            <person name="Iliev D."/>
            <person name="Coppola G."/>
            <person name="Wardell B."/>
            <person name="Micheletti D."/>
            <person name="Macalma T."/>
            <person name="Facci M."/>
            <person name="Mitchell J.T."/>
            <person name="Perazzolli M."/>
            <person name="Eldredge G."/>
            <person name="Gatto P."/>
            <person name="Oyzerski R."/>
            <person name="Moretto M."/>
            <person name="Gutin N."/>
            <person name="Stefanini M."/>
            <person name="Chen Y."/>
            <person name="Segala C."/>
            <person name="Davenport C."/>
            <person name="Dematte L."/>
            <person name="Mraz A."/>
            <person name="Battilana J."/>
            <person name="Stormo K."/>
            <person name="Costa F."/>
            <person name="Tao Q."/>
            <person name="Si-Ammour A."/>
            <person name="Harkins T."/>
            <person name="Lackey A."/>
            <person name="Perbost C."/>
            <person name="Taillon B."/>
            <person name="Stella A."/>
            <person name="Solovyev V."/>
            <person name="Fawcett J.A."/>
            <person name="Sterck L."/>
            <person name="Vandepoele K."/>
            <person name="Grando S.M."/>
            <person name="Toppo S."/>
            <person name="Moser C."/>
            <person name="Lanchbury J."/>
            <person name="Bogden R."/>
            <person name="Skolnick M."/>
            <person name="Sgaramella V."/>
            <person name="Bhatnagar S.K."/>
            <person name="Fontana P."/>
            <person name="Gutin A."/>
            <person name="Van de Peer Y."/>
            <person name="Salamini F."/>
            <person name="Viola R."/>
        </authorList>
    </citation>
    <scope>NUCLEOTIDE SEQUENCE</scope>
</reference>
<gene>
    <name evidence="1" type="ORF">VITISV_044196</name>
</gene>
<accession>A5AJ90</accession>
<proteinExistence type="predicted"/>
<dbReference type="InterPro" id="IPR036691">
    <property type="entry name" value="Endo/exonu/phosph_ase_sf"/>
</dbReference>
<protein>
    <submittedName>
        <fullName evidence="1">Uncharacterized protein</fullName>
    </submittedName>
</protein>
<dbReference type="PANTHER" id="PTHR33710">
    <property type="entry name" value="BNAC02G09200D PROTEIN"/>
    <property type="match status" value="1"/>
</dbReference>
<dbReference type="PANTHER" id="PTHR33710:SF71">
    <property type="entry name" value="ENDONUCLEASE_EXONUCLEASE_PHOSPHATASE DOMAIN-CONTAINING PROTEIN"/>
    <property type="match status" value="1"/>
</dbReference>
<sequence>MKDGVPTALRSSAVVRVEEGMFSVSCRFKNCVNGLMWVFTGVYGPGGPFTWRGELNNQSQSRLDKFLATDNCDSMFNGVVQGILPRPVSDHFPILLEGGGLKRGPSPFRFESMWLEERGFKDQMKKWWGSLFYIGSFNFVLDAKLRALKDILKNWNKEVFGLIDTKKSEALRQVEHWDELEKHSTLSLEDCEARKEAKESYKT</sequence>
<evidence type="ECO:0000313" key="1">
    <source>
        <dbReference type="EMBL" id="CAN82237.1"/>
    </source>
</evidence>
<dbReference type="EMBL" id="AM428020">
    <property type="protein sequence ID" value="CAN82237.1"/>
    <property type="molecule type" value="Genomic_DNA"/>
</dbReference>
<dbReference type="SUPFAM" id="SSF56219">
    <property type="entry name" value="DNase I-like"/>
    <property type="match status" value="1"/>
</dbReference>
<name>A5AJ90_VITVI</name>
<organism evidence="1">
    <name type="scientific">Vitis vinifera</name>
    <name type="common">Grape</name>
    <dbReference type="NCBI Taxonomy" id="29760"/>
    <lineage>
        <taxon>Eukaryota</taxon>
        <taxon>Viridiplantae</taxon>
        <taxon>Streptophyta</taxon>
        <taxon>Embryophyta</taxon>
        <taxon>Tracheophyta</taxon>
        <taxon>Spermatophyta</taxon>
        <taxon>Magnoliopsida</taxon>
        <taxon>eudicotyledons</taxon>
        <taxon>Gunneridae</taxon>
        <taxon>Pentapetalae</taxon>
        <taxon>rosids</taxon>
        <taxon>Vitales</taxon>
        <taxon>Vitaceae</taxon>
        <taxon>Viteae</taxon>
        <taxon>Vitis</taxon>
    </lineage>
</organism>
<dbReference type="Gene3D" id="3.60.10.10">
    <property type="entry name" value="Endonuclease/exonuclease/phosphatase"/>
    <property type="match status" value="1"/>
</dbReference>